<sequence>MGICLMWMIYFASGGPYRFPDSQILKYASNDRNIFFDATESYTTYSNSKHSKRLNKVLDQHTTFYLVHYVLVCRSILNSILGDFYARIH</sequence>
<dbReference type="HOGENOM" id="CLU_170038_0_0_1"/>
<accession>G0V536</accession>
<dbReference type="Proteomes" id="UP000001640">
    <property type="component" value="Chromosome 1"/>
</dbReference>
<evidence type="ECO:0000313" key="1">
    <source>
        <dbReference type="EMBL" id="CCC66572.1"/>
    </source>
</evidence>
<dbReference type="STRING" id="1064592.G0V536"/>
<proteinExistence type="predicted"/>
<dbReference type="EMBL" id="HE576752">
    <property type="protein sequence ID" value="CCC66572.1"/>
    <property type="molecule type" value="Genomic_DNA"/>
</dbReference>
<dbReference type="InParanoid" id="G0V536"/>
<dbReference type="KEGG" id="ncs:NCAS_0A00110"/>
<dbReference type="GeneID" id="96900060"/>
<dbReference type="OrthoDB" id="4039556at2759"/>
<dbReference type="RefSeq" id="XP_003672962.1">
    <property type="nucleotide sequence ID" value="XM_003672914.1"/>
</dbReference>
<name>G0V536_NAUCA</name>
<reference evidence="1 2" key="1">
    <citation type="journal article" date="2011" name="Proc. Natl. Acad. Sci. U.S.A.">
        <title>Evolutionary erosion of yeast sex chromosomes by mating-type switching accidents.</title>
        <authorList>
            <person name="Gordon J.L."/>
            <person name="Armisen D."/>
            <person name="Proux-Wera E."/>
            <person name="Oheigeartaigh S.S."/>
            <person name="Byrne K.P."/>
            <person name="Wolfe K.H."/>
        </authorList>
    </citation>
    <scope>NUCLEOTIDE SEQUENCE [LARGE SCALE GENOMIC DNA]</scope>
    <source>
        <strain evidence="2">ATCC 76901 / BCRC 22586 / CBS 4309 / NBRC 1992 / NRRL Y-12630</strain>
    </source>
</reference>
<dbReference type="AlphaFoldDB" id="G0V536"/>
<evidence type="ECO:0000313" key="2">
    <source>
        <dbReference type="Proteomes" id="UP000001640"/>
    </source>
</evidence>
<keyword evidence="2" id="KW-1185">Reference proteome</keyword>
<protein>
    <submittedName>
        <fullName evidence="1">Uncharacterized protein</fullName>
    </submittedName>
</protein>
<reference key="2">
    <citation type="submission" date="2011-08" db="EMBL/GenBank/DDBJ databases">
        <title>Genome sequence of Naumovozyma castellii.</title>
        <authorList>
            <person name="Gordon J.L."/>
            <person name="Armisen D."/>
            <person name="Proux-Wera E."/>
            <person name="OhEigeartaigh S.S."/>
            <person name="Byrne K.P."/>
            <person name="Wolfe K.H."/>
        </authorList>
    </citation>
    <scope>NUCLEOTIDE SEQUENCE</scope>
    <source>
        <strain>Type strain:CBS 4309</strain>
    </source>
</reference>
<organism evidence="1 2">
    <name type="scientific">Naumovozyma castellii</name>
    <name type="common">Yeast</name>
    <name type="synonym">Saccharomyces castellii</name>
    <dbReference type="NCBI Taxonomy" id="27288"/>
    <lineage>
        <taxon>Eukaryota</taxon>
        <taxon>Fungi</taxon>
        <taxon>Dikarya</taxon>
        <taxon>Ascomycota</taxon>
        <taxon>Saccharomycotina</taxon>
        <taxon>Saccharomycetes</taxon>
        <taxon>Saccharomycetales</taxon>
        <taxon>Saccharomycetaceae</taxon>
        <taxon>Naumovozyma</taxon>
    </lineage>
</organism>
<gene>
    <name evidence="1" type="primary">NCAS0A00110</name>
    <name evidence="1" type="ordered locus">NCAS_0A00110</name>
</gene>